<feature type="transmembrane region" description="Helical" evidence="7">
    <location>
        <begin position="204"/>
        <end position="224"/>
    </location>
</feature>
<dbReference type="InterPro" id="IPR011701">
    <property type="entry name" value="MFS"/>
</dbReference>
<keyword evidence="4 7" id="KW-0812">Transmembrane</keyword>
<keyword evidence="6 7" id="KW-0472">Membrane</keyword>
<dbReference type="OrthoDB" id="2081604at2"/>
<name>A0A5C5U6F0_9CORY</name>
<feature type="transmembrane region" description="Helical" evidence="7">
    <location>
        <begin position="356"/>
        <end position="380"/>
    </location>
</feature>
<dbReference type="GO" id="GO:0005886">
    <property type="term" value="C:plasma membrane"/>
    <property type="evidence" value="ECO:0007669"/>
    <property type="project" value="UniProtKB-SubCell"/>
</dbReference>
<evidence type="ECO:0000256" key="7">
    <source>
        <dbReference type="SAM" id="Phobius"/>
    </source>
</evidence>
<feature type="transmembrane region" description="Helical" evidence="7">
    <location>
        <begin position="264"/>
        <end position="289"/>
    </location>
</feature>
<keyword evidence="5 7" id="KW-1133">Transmembrane helix</keyword>
<evidence type="ECO:0000313" key="10">
    <source>
        <dbReference type="Proteomes" id="UP000320791"/>
    </source>
</evidence>
<dbReference type="PANTHER" id="PTHR42718">
    <property type="entry name" value="MAJOR FACILITATOR SUPERFAMILY MULTIDRUG TRANSPORTER MFSC"/>
    <property type="match status" value="1"/>
</dbReference>
<sequence length="473" mass="50541">MSDTATTAASKSGAQRNPKAAVPILLFSFVFCLVIDNGFKFMSQPIADDLGLSVTEVSLQATLAGIVIGIGAVVYAAMADAINIRTLMLIGVSLICVGSLLGFLFSGSWPLVLAGRIIQTSGLAAAETLYVIYVTKYLSRDDQKTYLGFSTSAFQLALLIGTLTSGYVATYISWTAMFLIPLAMLLTVPFIIKQIPEQQATQSSLDVLGLLLITVIATSVMLYMQQFQPLYLIPIVLGIGFFVWHINISPKALVKPAFFKNGRYVWAITLVLIIYSTQLGYILFLFPYAMRDLQGLTLDQASLMVAPGYACAVIVGALSGKIGQFMSSRTTIFAALIGITASLAASAVTLESGRIPLILSAIVFASSFALMYAPLVATAISNIPAEQSGVAIGFYNLTINIAIPVGIAYTAKLIDLKLNLFGALTAATTQTGVNYASVMWIITLIALVGTVIYFLADRTMLRNERRTAALSNA</sequence>
<dbReference type="InterPro" id="IPR020846">
    <property type="entry name" value="MFS_dom"/>
</dbReference>
<evidence type="ECO:0000256" key="6">
    <source>
        <dbReference type="ARBA" id="ARBA00023136"/>
    </source>
</evidence>
<organism evidence="9 10">
    <name type="scientific">Corynebacterium canis</name>
    <dbReference type="NCBI Taxonomy" id="679663"/>
    <lineage>
        <taxon>Bacteria</taxon>
        <taxon>Bacillati</taxon>
        <taxon>Actinomycetota</taxon>
        <taxon>Actinomycetes</taxon>
        <taxon>Mycobacteriales</taxon>
        <taxon>Corynebacteriaceae</taxon>
        <taxon>Corynebacterium</taxon>
    </lineage>
</organism>
<dbReference type="AlphaFoldDB" id="A0A5C5U6F0"/>
<comment type="caution">
    <text evidence="9">The sequence shown here is derived from an EMBL/GenBank/DDBJ whole genome shotgun (WGS) entry which is preliminary data.</text>
</comment>
<accession>A0A5C5U6F0</accession>
<evidence type="ECO:0000256" key="4">
    <source>
        <dbReference type="ARBA" id="ARBA00022692"/>
    </source>
</evidence>
<evidence type="ECO:0000256" key="1">
    <source>
        <dbReference type="ARBA" id="ARBA00004651"/>
    </source>
</evidence>
<dbReference type="PRINTS" id="PR01036">
    <property type="entry name" value="TCRTETB"/>
</dbReference>
<feature type="domain" description="Major facilitator superfamily (MFS) profile" evidence="8">
    <location>
        <begin position="16"/>
        <end position="461"/>
    </location>
</feature>
<feature type="transmembrane region" description="Helical" evidence="7">
    <location>
        <begin position="59"/>
        <end position="79"/>
    </location>
</feature>
<reference evidence="9 10" key="1">
    <citation type="submission" date="2019-08" db="EMBL/GenBank/DDBJ databases">
        <authorList>
            <person name="Lei W."/>
        </authorList>
    </citation>
    <scope>NUCLEOTIDE SEQUENCE [LARGE SCALE GENOMIC DNA]</scope>
    <source>
        <strain evidence="9 10">CCUG 58627</strain>
    </source>
</reference>
<feature type="transmembrane region" description="Helical" evidence="7">
    <location>
        <begin position="301"/>
        <end position="320"/>
    </location>
</feature>
<feature type="transmembrane region" description="Helical" evidence="7">
    <location>
        <begin position="392"/>
        <end position="414"/>
    </location>
</feature>
<dbReference type="EMBL" id="VOHM01000031">
    <property type="protein sequence ID" value="TWT21040.1"/>
    <property type="molecule type" value="Genomic_DNA"/>
</dbReference>
<feature type="transmembrane region" description="Helical" evidence="7">
    <location>
        <begin position="20"/>
        <end position="39"/>
    </location>
</feature>
<feature type="transmembrane region" description="Helical" evidence="7">
    <location>
        <begin position="332"/>
        <end position="350"/>
    </location>
</feature>
<evidence type="ECO:0000256" key="2">
    <source>
        <dbReference type="ARBA" id="ARBA00022448"/>
    </source>
</evidence>
<dbReference type="InterPro" id="IPR036259">
    <property type="entry name" value="MFS_trans_sf"/>
</dbReference>
<dbReference type="Proteomes" id="UP000320791">
    <property type="component" value="Unassembled WGS sequence"/>
</dbReference>
<feature type="transmembrane region" description="Helical" evidence="7">
    <location>
        <begin position="146"/>
        <end position="165"/>
    </location>
</feature>
<keyword evidence="3" id="KW-1003">Cell membrane</keyword>
<proteinExistence type="predicted"/>
<dbReference type="Pfam" id="PF07690">
    <property type="entry name" value="MFS_1"/>
    <property type="match status" value="1"/>
</dbReference>
<evidence type="ECO:0000259" key="8">
    <source>
        <dbReference type="PROSITE" id="PS50850"/>
    </source>
</evidence>
<dbReference type="Gene3D" id="1.20.1250.20">
    <property type="entry name" value="MFS general substrate transporter like domains"/>
    <property type="match status" value="2"/>
</dbReference>
<evidence type="ECO:0000256" key="5">
    <source>
        <dbReference type="ARBA" id="ARBA00022989"/>
    </source>
</evidence>
<keyword evidence="2" id="KW-0813">Transport</keyword>
<feature type="transmembrane region" description="Helical" evidence="7">
    <location>
        <begin position="111"/>
        <end position="134"/>
    </location>
</feature>
<evidence type="ECO:0000256" key="3">
    <source>
        <dbReference type="ARBA" id="ARBA00022475"/>
    </source>
</evidence>
<dbReference type="RefSeq" id="WP_146325470.1">
    <property type="nucleotide sequence ID" value="NZ_BAABLR010000025.1"/>
</dbReference>
<feature type="transmembrane region" description="Helical" evidence="7">
    <location>
        <begin position="230"/>
        <end position="248"/>
    </location>
</feature>
<comment type="subcellular location">
    <subcellularLocation>
        <location evidence="1">Cell membrane</location>
        <topology evidence="1">Multi-pass membrane protein</topology>
    </subcellularLocation>
</comment>
<feature type="transmembrane region" description="Helical" evidence="7">
    <location>
        <begin position="434"/>
        <end position="456"/>
    </location>
</feature>
<gene>
    <name evidence="9" type="ORF">FRX94_11410</name>
</gene>
<dbReference type="GO" id="GO:0022857">
    <property type="term" value="F:transmembrane transporter activity"/>
    <property type="evidence" value="ECO:0007669"/>
    <property type="project" value="InterPro"/>
</dbReference>
<dbReference type="SUPFAM" id="SSF103473">
    <property type="entry name" value="MFS general substrate transporter"/>
    <property type="match status" value="1"/>
</dbReference>
<dbReference type="PROSITE" id="PS50850">
    <property type="entry name" value="MFS"/>
    <property type="match status" value="1"/>
</dbReference>
<evidence type="ECO:0000313" key="9">
    <source>
        <dbReference type="EMBL" id="TWT21040.1"/>
    </source>
</evidence>
<protein>
    <submittedName>
        <fullName evidence="9">MFS transporter</fullName>
    </submittedName>
</protein>
<dbReference type="PANTHER" id="PTHR42718:SF46">
    <property type="entry name" value="BLR6921 PROTEIN"/>
    <property type="match status" value="1"/>
</dbReference>
<keyword evidence="10" id="KW-1185">Reference proteome</keyword>
<feature type="transmembrane region" description="Helical" evidence="7">
    <location>
        <begin position="86"/>
        <end position="105"/>
    </location>
</feature>
<feature type="transmembrane region" description="Helical" evidence="7">
    <location>
        <begin position="171"/>
        <end position="192"/>
    </location>
</feature>